<dbReference type="SFLD" id="SFLDG01082">
    <property type="entry name" value="B12-binding_domain_containing"/>
    <property type="match status" value="1"/>
</dbReference>
<feature type="binding site" evidence="16">
    <location>
        <position position="61"/>
    </location>
    <ligand>
        <name>S-adenosyl-L-methionine</name>
        <dbReference type="ChEBI" id="CHEBI:59789"/>
        <label>1</label>
    </ligand>
</feature>
<keyword evidence="10 15" id="KW-0408">Iron</keyword>
<keyword evidence="20" id="KW-1185">Reference proteome</keyword>
<dbReference type="PROSITE" id="PS51918">
    <property type="entry name" value="RADICAL_SAM"/>
    <property type="match status" value="1"/>
</dbReference>
<feature type="binding site" evidence="17">
    <location>
        <position position="67"/>
    </location>
    <ligand>
        <name>[4Fe-4S] cluster</name>
        <dbReference type="ChEBI" id="CHEBI:49883"/>
        <note>4Fe-4S-S-AdoMet</note>
    </ligand>
</feature>
<dbReference type="SFLD" id="SFLDF00277">
    <property type="entry name" value="oxygen-independent_coproporphy"/>
    <property type="match status" value="1"/>
</dbReference>
<gene>
    <name evidence="19" type="ORF">SAMN05660443_1658</name>
</gene>
<comment type="subcellular location">
    <subcellularLocation>
        <location evidence="1 15">Cytoplasm</location>
    </subcellularLocation>
</comment>
<dbReference type="Pfam" id="PF06969">
    <property type="entry name" value="HemN_C"/>
    <property type="match status" value="1"/>
</dbReference>
<dbReference type="AlphaFoldDB" id="A0A1I1GWP2"/>
<dbReference type="RefSeq" id="WP_091961862.1">
    <property type="nucleotide sequence ID" value="NZ_FOLH01000003.1"/>
</dbReference>
<dbReference type="InterPro" id="IPR023404">
    <property type="entry name" value="rSAM_horseshoe"/>
</dbReference>
<evidence type="ECO:0000256" key="14">
    <source>
        <dbReference type="ARBA" id="ARBA00048321"/>
    </source>
</evidence>
<proteinExistence type="inferred from homology"/>
<dbReference type="FunFam" id="1.10.10.920:FF:000001">
    <property type="entry name" value="Coproporphyrinogen-III oxidase"/>
    <property type="match status" value="1"/>
</dbReference>
<accession>A0A1I1GWP2</accession>
<keyword evidence="12 15" id="KW-0627">Porphyrin biosynthesis</keyword>
<dbReference type="PIRSF" id="PIRSF000167">
    <property type="entry name" value="HemN"/>
    <property type="match status" value="1"/>
</dbReference>
<dbReference type="FunFam" id="3.80.30.20:FF:000012">
    <property type="entry name" value="Coproporphyrinogen-III oxidase"/>
    <property type="match status" value="1"/>
</dbReference>
<dbReference type="InterPro" id="IPR004558">
    <property type="entry name" value="Coprogen_oxidase_HemN"/>
</dbReference>
<dbReference type="SFLD" id="SFLDS00029">
    <property type="entry name" value="Radical_SAM"/>
    <property type="match status" value="1"/>
</dbReference>
<feature type="binding site" evidence="16">
    <location>
        <begin position="119"/>
        <end position="120"/>
    </location>
    <ligand>
        <name>S-adenosyl-L-methionine</name>
        <dbReference type="ChEBI" id="CHEBI:59789"/>
        <label>2</label>
    </ligand>
</feature>
<dbReference type="GO" id="GO:0005737">
    <property type="term" value="C:cytoplasm"/>
    <property type="evidence" value="ECO:0007669"/>
    <property type="project" value="UniProtKB-SubCell"/>
</dbReference>
<keyword evidence="9 15" id="KW-0560">Oxidoreductase</keyword>
<evidence type="ECO:0000256" key="13">
    <source>
        <dbReference type="ARBA" id="ARBA00024295"/>
    </source>
</evidence>
<dbReference type="EMBL" id="FOLH01000003">
    <property type="protein sequence ID" value="SFC15702.1"/>
    <property type="molecule type" value="Genomic_DNA"/>
</dbReference>
<keyword evidence="6 15" id="KW-0963">Cytoplasm</keyword>
<dbReference type="SFLD" id="SFLDG01065">
    <property type="entry name" value="anaerobic_coproporphyrinogen-I"/>
    <property type="match status" value="1"/>
</dbReference>
<dbReference type="Gene3D" id="3.80.30.20">
    <property type="entry name" value="tm_1862 like domain"/>
    <property type="match status" value="1"/>
</dbReference>
<evidence type="ECO:0000259" key="18">
    <source>
        <dbReference type="PROSITE" id="PS51918"/>
    </source>
</evidence>
<dbReference type="InterPro" id="IPR007197">
    <property type="entry name" value="rSAM"/>
</dbReference>
<dbReference type="STRING" id="1122252.SAMN05660443_1658"/>
<feature type="binding site" evidence="16">
    <location>
        <position position="192"/>
    </location>
    <ligand>
        <name>S-adenosyl-L-methionine</name>
        <dbReference type="ChEBI" id="CHEBI:59789"/>
        <label>2</label>
    </ligand>
</feature>
<feature type="domain" description="Radical SAM core" evidence="18">
    <location>
        <begin position="52"/>
        <end position="288"/>
    </location>
</feature>
<dbReference type="Pfam" id="PF04055">
    <property type="entry name" value="Radical_SAM"/>
    <property type="match status" value="1"/>
</dbReference>
<comment type="pathway">
    <text evidence="2 15">Porphyrin-containing compound metabolism; protoporphyrin-IX biosynthesis; protoporphyrinogen-IX from coproporphyrinogen-III (AdoMet route): step 1/1.</text>
</comment>
<evidence type="ECO:0000313" key="19">
    <source>
        <dbReference type="EMBL" id="SFC15702.1"/>
    </source>
</evidence>
<evidence type="ECO:0000256" key="2">
    <source>
        <dbReference type="ARBA" id="ARBA00004785"/>
    </source>
</evidence>
<name>A0A1I1GWP2_9GAMM</name>
<dbReference type="EC" id="1.3.98.3" evidence="15"/>
<evidence type="ECO:0000256" key="5">
    <source>
        <dbReference type="ARBA" id="ARBA00022485"/>
    </source>
</evidence>
<dbReference type="InterPro" id="IPR034505">
    <property type="entry name" value="Coproporphyrinogen-III_oxidase"/>
</dbReference>
<dbReference type="InterPro" id="IPR010723">
    <property type="entry name" value="HemN_C"/>
</dbReference>
<dbReference type="SMART" id="SM00729">
    <property type="entry name" value="Elp3"/>
    <property type="match status" value="1"/>
</dbReference>
<keyword evidence="11 15" id="KW-0411">Iron-sulfur</keyword>
<dbReference type="GO" id="GO:0051539">
    <property type="term" value="F:4 iron, 4 sulfur cluster binding"/>
    <property type="evidence" value="ECO:0007669"/>
    <property type="project" value="UniProtKB-KW"/>
</dbReference>
<dbReference type="GO" id="GO:0006782">
    <property type="term" value="P:protoporphyrinogen IX biosynthetic process"/>
    <property type="evidence" value="ECO:0007669"/>
    <property type="project" value="UniProtKB-UniPathway"/>
</dbReference>
<dbReference type="NCBIfam" id="TIGR00538">
    <property type="entry name" value="hemN"/>
    <property type="match status" value="1"/>
</dbReference>
<dbReference type="UniPathway" id="UPA00251">
    <property type="reaction ID" value="UER00323"/>
</dbReference>
<dbReference type="InterPro" id="IPR058240">
    <property type="entry name" value="rSAM_sf"/>
</dbReference>
<evidence type="ECO:0000256" key="11">
    <source>
        <dbReference type="ARBA" id="ARBA00023014"/>
    </source>
</evidence>
<dbReference type="PANTHER" id="PTHR13932:SF6">
    <property type="entry name" value="OXYGEN-INDEPENDENT COPROPORPHYRINOGEN III OXIDASE"/>
    <property type="match status" value="1"/>
</dbReference>
<evidence type="ECO:0000256" key="7">
    <source>
        <dbReference type="ARBA" id="ARBA00022691"/>
    </source>
</evidence>
<organism evidence="19 20">
    <name type="scientific">Marinospirillum celere</name>
    <dbReference type="NCBI Taxonomy" id="1122252"/>
    <lineage>
        <taxon>Bacteria</taxon>
        <taxon>Pseudomonadati</taxon>
        <taxon>Pseudomonadota</taxon>
        <taxon>Gammaproteobacteria</taxon>
        <taxon>Oceanospirillales</taxon>
        <taxon>Oceanospirillaceae</taxon>
        <taxon>Marinospirillum</taxon>
    </lineage>
</organism>
<dbReference type="GO" id="GO:0046872">
    <property type="term" value="F:metal ion binding"/>
    <property type="evidence" value="ECO:0007669"/>
    <property type="project" value="UniProtKB-KW"/>
</dbReference>
<evidence type="ECO:0000256" key="16">
    <source>
        <dbReference type="PIRSR" id="PIRSR000167-1"/>
    </source>
</evidence>
<keyword evidence="8 15" id="KW-0479">Metal-binding</keyword>
<keyword evidence="5 15" id="KW-0004">4Fe-4S</keyword>
<evidence type="ECO:0000256" key="9">
    <source>
        <dbReference type="ARBA" id="ARBA00023002"/>
    </source>
</evidence>
<feature type="binding site" evidence="16">
    <location>
        <position position="153"/>
    </location>
    <ligand>
        <name>S-adenosyl-L-methionine</name>
        <dbReference type="ChEBI" id="CHEBI:59789"/>
        <label>1</label>
    </ligand>
</feature>
<protein>
    <recommendedName>
        <fullName evidence="15">Coproporphyrinogen-III oxidase</fullName>
        <ecNumber evidence="15">1.3.98.3</ecNumber>
    </recommendedName>
</protein>
<dbReference type="SUPFAM" id="SSF102114">
    <property type="entry name" value="Radical SAM enzymes"/>
    <property type="match status" value="1"/>
</dbReference>
<keyword evidence="7 15" id="KW-0949">S-adenosyl-L-methionine</keyword>
<reference evidence="19 20" key="1">
    <citation type="submission" date="2016-10" db="EMBL/GenBank/DDBJ databases">
        <authorList>
            <person name="de Groot N.N."/>
        </authorList>
    </citation>
    <scope>NUCLEOTIDE SEQUENCE [LARGE SCALE GENOMIC DNA]</scope>
    <source>
        <strain evidence="19 20">DSM 18438</strain>
    </source>
</reference>
<feature type="binding site" evidence="16">
    <location>
        <position position="251"/>
    </location>
    <ligand>
        <name>S-adenosyl-L-methionine</name>
        <dbReference type="ChEBI" id="CHEBI:59789"/>
        <label>2</label>
    </ligand>
</feature>
<dbReference type="CDD" id="cd01335">
    <property type="entry name" value="Radical_SAM"/>
    <property type="match status" value="1"/>
</dbReference>
<evidence type="ECO:0000313" key="20">
    <source>
        <dbReference type="Proteomes" id="UP000199058"/>
    </source>
</evidence>
<dbReference type="OrthoDB" id="9808022at2"/>
<evidence type="ECO:0000256" key="10">
    <source>
        <dbReference type="ARBA" id="ARBA00023004"/>
    </source>
</evidence>
<comment type="similarity">
    <text evidence="3 15">Belongs to the anaerobic coproporphyrinogen-III oxidase family.</text>
</comment>
<feature type="binding site" evidence="16">
    <location>
        <begin position="73"/>
        <end position="75"/>
    </location>
    <ligand>
        <name>S-adenosyl-L-methionine</name>
        <dbReference type="ChEBI" id="CHEBI:59789"/>
        <label>2</label>
    </ligand>
</feature>
<sequence>MSQVDFKNFEWNPELIERYNLAGPRYTSYPTAPQFTDAFGSDDFQAALAASNASQAPLSLYFHIPFCAKICFYCGCNKIATGDTSRCAPYLERVYQEMDLVQQQLDSSRPVNQLHWGGGTPTFLSHQQMRELMAETGKRFQLRTDDQGDYSIEIDPREIQPDTLPLLRELGFNRMSFGVQDLNPKVQEAVNRVQPRALTEDALHQAKELGFRSLNLDLIYGLPHQTPETFAATLEEIIEMNPDRLSVFNYAHLPERFKPQRRIKAEDLPSPEQKLIILEESISRLVDAGYVYIGMDHFAKPDDSLAIAQREGRMHRNFQGYTTHSDCDLISMGASSISQVGPTYAQNHHDTEGYESAIREGRFSTLRGLKLSQDDLLRRAVINQLICHFEIDGDAFAQEHGIQFGSYFANELEALAQHEKDGLLQRKGNHLIVNPAGRLLIRSICMVFDAYLDQQGLGKAFSRII</sequence>
<feature type="binding site" evidence="16">
    <location>
        <position position="337"/>
    </location>
    <ligand>
        <name>S-adenosyl-L-methionine</name>
        <dbReference type="ChEBI" id="CHEBI:59789"/>
        <label>1</label>
    </ligand>
</feature>
<evidence type="ECO:0000256" key="17">
    <source>
        <dbReference type="PIRSR" id="PIRSR000167-2"/>
    </source>
</evidence>
<evidence type="ECO:0000256" key="8">
    <source>
        <dbReference type="ARBA" id="ARBA00022723"/>
    </source>
</evidence>
<evidence type="ECO:0000256" key="4">
    <source>
        <dbReference type="ARBA" id="ARBA00011245"/>
    </source>
</evidence>
<evidence type="ECO:0000256" key="15">
    <source>
        <dbReference type="PIRNR" id="PIRNR000167"/>
    </source>
</evidence>
<evidence type="ECO:0000256" key="3">
    <source>
        <dbReference type="ARBA" id="ARBA00005493"/>
    </source>
</evidence>
<evidence type="ECO:0000256" key="1">
    <source>
        <dbReference type="ARBA" id="ARBA00004496"/>
    </source>
</evidence>
<dbReference type="Gene3D" id="1.10.10.920">
    <property type="match status" value="1"/>
</dbReference>
<dbReference type="PANTHER" id="PTHR13932">
    <property type="entry name" value="COPROPORPHYRINIGEN III OXIDASE"/>
    <property type="match status" value="1"/>
</dbReference>
<dbReference type="InterPro" id="IPR006638">
    <property type="entry name" value="Elp3/MiaA/NifB-like_rSAM"/>
</dbReference>
<comment type="catalytic activity">
    <reaction evidence="14 15">
        <text>coproporphyrinogen III + 2 S-adenosyl-L-methionine = protoporphyrinogen IX + 2 5'-deoxyadenosine + 2 L-methionine + 2 CO2</text>
        <dbReference type="Rhea" id="RHEA:15425"/>
        <dbReference type="ChEBI" id="CHEBI:16526"/>
        <dbReference type="ChEBI" id="CHEBI:17319"/>
        <dbReference type="ChEBI" id="CHEBI:57307"/>
        <dbReference type="ChEBI" id="CHEBI:57309"/>
        <dbReference type="ChEBI" id="CHEBI:57844"/>
        <dbReference type="ChEBI" id="CHEBI:59789"/>
        <dbReference type="EC" id="1.3.98.3"/>
    </reaction>
</comment>
<feature type="binding site" evidence="16">
    <location>
        <position position="180"/>
    </location>
    <ligand>
        <name>S-adenosyl-L-methionine</name>
        <dbReference type="ChEBI" id="CHEBI:59789"/>
        <label>2</label>
    </ligand>
</feature>
<feature type="binding site" evidence="17">
    <location>
        <position position="74"/>
    </location>
    <ligand>
        <name>[4Fe-4S] cluster</name>
        <dbReference type="ChEBI" id="CHEBI:49883"/>
        <note>4Fe-4S-S-AdoMet</note>
    </ligand>
</feature>
<dbReference type="Proteomes" id="UP000199058">
    <property type="component" value="Unassembled WGS sequence"/>
</dbReference>
<comment type="function">
    <text evidence="13">Involved in the heme biosynthesis. Catalyzes the anaerobic oxidative decarboxylation of propionate groups of rings A and B of coproporphyrinogen III to yield the vinyl groups in protoporphyrinogen IX.</text>
</comment>
<evidence type="ECO:0000256" key="6">
    <source>
        <dbReference type="ARBA" id="ARBA00022490"/>
    </source>
</evidence>
<comment type="subunit">
    <text evidence="4">Monomer.</text>
</comment>
<dbReference type="GO" id="GO:0004109">
    <property type="term" value="F:coproporphyrinogen oxidase activity"/>
    <property type="evidence" value="ECO:0007669"/>
    <property type="project" value="InterPro"/>
</dbReference>
<feature type="binding site" evidence="16">
    <location>
        <position position="217"/>
    </location>
    <ligand>
        <name>S-adenosyl-L-methionine</name>
        <dbReference type="ChEBI" id="CHEBI:59789"/>
        <label>2</label>
    </ligand>
</feature>
<feature type="binding site" evidence="17">
    <location>
        <position position="71"/>
    </location>
    <ligand>
        <name>[4Fe-4S] cluster</name>
        <dbReference type="ChEBI" id="CHEBI:49883"/>
        <note>4Fe-4S-S-AdoMet</note>
    </ligand>
</feature>
<dbReference type="GO" id="GO:0051989">
    <property type="term" value="F:coproporphyrinogen dehydrogenase activity"/>
    <property type="evidence" value="ECO:0007669"/>
    <property type="project" value="UniProtKB-EC"/>
</dbReference>
<comment type="cofactor">
    <cofactor evidence="15 17">
        <name>[4Fe-4S] cluster</name>
        <dbReference type="ChEBI" id="CHEBI:49883"/>
    </cofactor>
    <text evidence="15 17">Binds 1 [4Fe-4S] cluster. The cluster is coordinated with 3 cysteines and an exchangeable S-adenosyl-L-methionine.</text>
</comment>
<feature type="binding site" evidence="16">
    <location>
        <position position="118"/>
    </location>
    <ligand>
        <name>S-adenosyl-L-methionine</name>
        <dbReference type="ChEBI" id="CHEBI:59789"/>
        <label>1</label>
    </ligand>
</feature>
<evidence type="ECO:0000256" key="12">
    <source>
        <dbReference type="ARBA" id="ARBA00023244"/>
    </source>
</evidence>